<comment type="caution">
    <text evidence="5">The sequence shown here is derived from an EMBL/GenBank/DDBJ whole genome shotgun (WGS) entry which is preliminary data.</text>
</comment>
<keyword evidence="2" id="KW-0479">Metal-binding</keyword>
<evidence type="ECO:0000259" key="4">
    <source>
        <dbReference type="Pfam" id="PF13613"/>
    </source>
</evidence>
<evidence type="ECO:0000259" key="3">
    <source>
        <dbReference type="Pfam" id="PF13359"/>
    </source>
</evidence>
<feature type="domain" description="Transposase Helix-turn-helix" evidence="4">
    <location>
        <begin position="57"/>
        <end position="101"/>
    </location>
</feature>
<dbReference type="EMBL" id="CAJNOQ010021137">
    <property type="protein sequence ID" value="CAF1481218.1"/>
    <property type="molecule type" value="Genomic_DNA"/>
</dbReference>
<proteinExistence type="predicted"/>
<dbReference type="EMBL" id="CAJOBC010086615">
    <property type="protein sequence ID" value="CAF4346200.1"/>
    <property type="molecule type" value="Genomic_DNA"/>
</dbReference>
<dbReference type="Pfam" id="PF13359">
    <property type="entry name" value="DDE_Tnp_4"/>
    <property type="match status" value="1"/>
</dbReference>
<dbReference type="Proteomes" id="UP000681722">
    <property type="component" value="Unassembled WGS sequence"/>
</dbReference>
<dbReference type="Proteomes" id="UP000663829">
    <property type="component" value="Unassembled WGS sequence"/>
</dbReference>
<reference evidence="5" key="1">
    <citation type="submission" date="2021-02" db="EMBL/GenBank/DDBJ databases">
        <authorList>
            <person name="Nowell W R."/>
        </authorList>
    </citation>
    <scope>NUCLEOTIDE SEQUENCE</scope>
</reference>
<dbReference type="GO" id="GO:0046872">
    <property type="term" value="F:metal ion binding"/>
    <property type="evidence" value="ECO:0007669"/>
    <property type="project" value="UniProtKB-KW"/>
</dbReference>
<dbReference type="OrthoDB" id="2668416at2759"/>
<dbReference type="AlphaFoldDB" id="A0A815RQZ2"/>
<evidence type="ECO:0000313" key="7">
    <source>
        <dbReference type="Proteomes" id="UP000663829"/>
    </source>
</evidence>
<dbReference type="InterPro" id="IPR027806">
    <property type="entry name" value="HARBI1_dom"/>
</dbReference>
<protein>
    <recommendedName>
        <fullName evidence="8">DDE Tnp4 domain-containing protein</fullName>
    </recommendedName>
</protein>
<dbReference type="InterPro" id="IPR027805">
    <property type="entry name" value="Transposase_HTH_dom"/>
</dbReference>
<gene>
    <name evidence="5" type="ORF">GPM918_LOCUS35849</name>
    <name evidence="6" type="ORF">SRO942_LOCUS36571</name>
</gene>
<comment type="cofactor">
    <cofactor evidence="1">
        <name>a divalent metal cation</name>
        <dbReference type="ChEBI" id="CHEBI:60240"/>
    </cofactor>
</comment>
<evidence type="ECO:0000256" key="2">
    <source>
        <dbReference type="ARBA" id="ARBA00022723"/>
    </source>
</evidence>
<sequence length="317" mass="37329">MRNVYADAIATPNNFVYLTGLTPTTFEEVYRQFQHVATQRLQSTKARVHIRLIDRNLLFLLTHWLRCYPTYPQLCLLFGVNRTQICRYIHRFVPDLAEALRTEIKWPSINELEQQLCRHPAIGSFIGSIDGIRHRIQRPDKIYLRSAKKIFELIFLFTLGKRQRIYYSGKTKYHCLGSIYIIGNDRKLILIQSGFFGSYHDSKIFNSLQFRMNNPVPSHTFILGDTGFANKPSTITPYRKNKLQRSGITEFQRLLYNQTLASYRVYVEHVTHEFKLYKVLSNNYRHEKFNLNFYKQISLCAASLANKRCNDFYVTAI</sequence>
<evidence type="ECO:0000256" key="1">
    <source>
        <dbReference type="ARBA" id="ARBA00001968"/>
    </source>
</evidence>
<feature type="domain" description="DDE Tnp4" evidence="3">
    <location>
        <begin position="162"/>
        <end position="306"/>
    </location>
</feature>
<name>A0A815RQZ2_9BILA</name>
<dbReference type="Pfam" id="PF13613">
    <property type="entry name" value="HTH_Tnp_4"/>
    <property type="match status" value="1"/>
</dbReference>
<evidence type="ECO:0000313" key="5">
    <source>
        <dbReference type="EMBL" id="CAF1481218.1"/>
    </source>
</evidence>
<evidence type="ECO:0008006" key="8">
    <source>
        <dbReference type="Google" id="ProtNLM"/>
    </source>
</evidence>
<evidence type="ECO:0000313" key="6">
    <source>
        <dbReference type="EMBL" id="CAF4346200.1"/>
    </source>
</evidence>
<keyword evidence="7" id="KW-1185">Reference proteome</keyword>
<organism evidence="5 7">
    <name type="scientific">Didymodactylos carnosus</name>
    <dbReference type="NCBI Taxonomy" id="1234261"/>
    <lineage>
        <taxon>Eukaryota</taxon>
        <taxon>Metazoa</taxon>
        <taxon>Spiralia</taxon>
        <taxon>Gnathifera</taxon>
        <taxon>Rotifera</taxon>
        <taxon>Eurotatoria</taxon>
        <taxon>Bdelloidea</taxon>
        <taxon>Philodinida</taxon>
        <taxon>Philodinidae</taxon>
        <taxon>Didymodactylos</taxon>
    </lineage>
</organism>
<accession>A0A815RQZ2</accession>